<keyword evidence="2" id="KW-0723">Serine/threonine-protein kinase</keyword>
<dbReference type="SMR" id="A0A067F6G0"/>
<organism evidence="9 10">
    <name type="scientific">Citrus sinensis</name>
    <name type="common">Sweet orange</name>
    <name type="synonym">Citrus aurantium var. sinensis</name>
    <dbReference type="NCBI Taxonomy" id="2711"/>
    <lineage>
        <taxon>Eukaryota</taxon>
        <taxon>Viridiplantae</taxon>
        <taxon>Streptophyta</taxon>
        <taxon>Embryophyta</taxon>
        <taxon>Tracheophyta</taxon>
        <taxon>Spermatophyta</taxon>
        <taxon>Magnoliopsida</taxon>
        <taxon>eudicotyledons</taxon>
        <taxon>Gunneridae</taxon>
        <taxon>Pentapetalae</taxon>
        <taxon>rosids</taxon>
        <taxon>malvids</taxon>
        <taxon>Sapindales</taxon>
        <taxon>Rutaceae</taxon>
        <taxon>Aurantioideae</taxon>
        <taxon>Citrus</taxon>
    </lineage>
</organism>
<keyword evidence="10" id="KW-1185">Reference proteome</keyword>
<keyword evidence="2" id="KW-0808">Transferase</keyword>
<dbReference type="PROSITE" id="PS50011">
    <property type="entry name" value="PROTEIN_KINASE_DOM"/>
    <property type="match status" value="1"/>
</dbReference>
<evidence type="ECO:0000259" key="8">
    <source>
        <dbReference type="PROSITE" id="PS50011"/>
    </source>
</evidence>
<dbReference type="PANTHER" id="PTHR27009">
    <property type="entry name" value="RUST RESISTANCE KINASE LR10-RELATED"/>
    <property type="match status" value="1"/>
</dbReference>
<dbReference type="Proteomes" id="UP000027120">
    <property type="component" value="Unassembled WGS sequence"/>
</dbReference>
<evidence type="ECO:0000256" key="5">
    <source>
        <dbReference type="ARBA" id="ARBA00022989"/>
    </source>
</evidence>
<dbReference type="EMBL" id="KK784943">
    <property type="protein sequence ID" value="KDO59077.1"/>
    <property type="molecule type" value="Genomic_DNA"/>
</dbReference>
<dbReference type="InterPro" id="IPR000719">
    <property type="entry name" value="Prot_kinase_dom"/>
</dbReference>
<name>A0A067F6G0_CITSI</name>
<keyword evidence="5" id="KW-1133">Transmembrane helix</keyword>
<dbReference type="GO" id="GO:0004674">
    <property type="term" value="F:protein serine/threonine kinase activity"/>
    <property type="evidence" value="ECO:0007669"/>
    <property type="project" value="UniProtKB-KW"/>
</dbReference>
<dbReference type="InterPro" id="IPR045874">
    <property type="entry name" value="LRK10/LRL21-25-like"/>
</dbReference>
<evidence type="ECO:0000256" key="3">
    <source>
        <dbReference type="ARBA" id="ARBA00022692"/>
    </source>
</evidence>
<evidence type="ECO:0000256" key="1">
    <source>
        <dbReference type="ARBA" id="ARBA00004479"/>
    </source>
</evidence>
<keyword evidence="4" id="KW-0732">Signal</keyword>
<reference evidence="9 10" key="1">
    <citation type="submission" date="2014-04" db="EMBL/GenBank/DDBJ databases">
        <authorList>
            <consortium name="International Citrus Genome Consortium"/>
            <person name="Gmitter F."/>
            <person name="Chen C."/>
            <person name="Farmerie W."/>
            <person name="Harkins T."/>
            <person name="Desany B."/>
            <person name="Mohiuddin M."/>
            <person name="Kodira C."/>
            <person name="Borodovsky M."/>
            <person name="Lomsadze A."/>
            <person name="Burns P."/>
            <person name="Jenkins J."/>
            <person name="Prochnik S."/>
            <person name="Shu S."/>
            <person name="Chapman J."/>
            <person name="Pitluck S."/>
            <person name="Schmutz J."/>
            <person name="Rokhsar D."/>
        </authorList>
    </citation>
    <scope>NUCLEOTIDE SEQUENCE</scope>
</reference>
<evidence type="ECO:0000256" key="7">
    <source>
        <dbReference type="ARBA" id="ARBA00023180"/>
    </source>
</evidence>
<dbReference type="Pfam" id="PF07714">
    <property type="entry name" value="PK_Tyr_Ser-Thr"/>
    <property type="match status" value="1"/>
</dbReference>
<evidence type="ECO:0000256" key="2">
    <source>
        <dbReference type="ARBA" id="ARBA00022527"/>
    </source>
</evidence>
<evidence type="ECO:0000313" key="9">
    <source>
        <dbReference type="EMBL" id="KDO59077.1"/>
    </source>
</evidence>
<dbReference type="SUPFAM" id="SSF56112">
    <property type="entry name" value="Protein kinase-like (PK-like)"/>
    <property type="match status" value="1"/>
</dbReference>
<evidence type="ECO:0000256" key="4">
    <source>
        <dbReference type="ARBA" id="ARBA00022729"/>
    </source>
</evidence>
<evidence type="ECO:0000313" key="10">
    <source>
        <dbReference type="Proteomes" id="UP000027120"/>
    </source>
</evidence>
<keyword evidence="7" id="KW-0325">Glycoprotein</keyword>
<dbReference type="AlphaFoldDB" id="A0A067F6G0"/>
<accession>A0A067F6G0</accession>
<sequence>MQNDQDVDAVIRKYGSLAPKGYNYSDVKKMTNSFSDKVRQGGYGVVYRGKLHEGRVAAVKVLSESMGNGEEFINEVACISGTSHVNIVTPLGICCEGLVYEFMSNGSLHKFIYDKGSMSTKNNRLEWTTLSEIVVGVARGLECLIAVATLGLCIST</sequence>
<feature type="domain" description="Protein kinase" evidence="8">
    <location>
        <begin position="32"/>
        <end position="156"/>
    </location>
</feature>
<keyword evidence="2" id="KW-0418">Kinase</keyword>
<keyword evidence="3" id="KW-0812">Transmembrane</keyword>
<comment type="subcellular location">
    <subcellularLocation>
        <location evidence="1">Membrane</location>
        <topology evidence="1">Single-pass type I membrane protein</topology>
    </subcellularLocation>
</comment>
<evidence type="ECO:0000256" key="6">
    <source>
        <dbReference type="ARBA" id="ARBA00023136"/>
    </source>
</evidence>
<dbReference type="GO" id="GO:0005524">
    <property type="term" value="F:ATP binding"/>
    <property type="evidence" value="ECO:0007669"/>
    <property type="project" value="InterPro"/>
</dbReference>
<keyword evidence="6" id="KW-0472">Membrane</keyword>
<dbReference type="Gene3D" id="1.10.510.10">
    <property type="entry name" value="Transferase(Phosphotransferase) domain 1"/>
    <property type="match status" value="1"/>
</dbReference>
<dbReference type="InterPro" id="IPR011009">
    <property type="entry name" value="Kinase-like_dom_sf"/>
</dbReference>
<gene>
    <name evidence="9" type="ORF">CISIN_1g047548mg</name>
</gene>
<dbReference type="InterPro" id="IPR001245">
    <property type="entry name" value="Ser-Thr/Tyr_kinase_cat_dom"/>
</dbReference>
<dbReference type="GO" id="GO:0016020">
    <property type="term" value="C:membrane"/>
    <property type="evidence" value="ECO:0007669"/>
    <property type="project" value="UniProtKB-SubCell"/>
</dbReference>
<protein>
    <recommendedName>
        <fullName evidence="8">Protein kinase domain-containing protein</fullName>
    </recommendedName>
</protein>
<proteinExistence type="predicted"/>